<accession>E9SER3</accession>
<dbReference type="RefSeq" id="WP_002851160.1">
    <property type="nucleotide sequence ID" value="NZ_ADKM02000100.1"/>
</dbReference>
<keyword evidence="1" id="KW-0378">Hydrolase</keyword>
<dbReference type="CDD" id="cd00004">
    <property type="entry name" value="Sortase"/>
    <property type="match status" value="1"/>
</dbReference>
<name>E9SER3_RUMAL</name>
<dbReference type="Proteomes" id="UP000004259">
    <property type="component" value="Unassembled WGS sequence"/>
</dbReference>
<feature type="active site" description="Acyl-thioester intermediate" evidence="2">
    <location>
        <position position="205"/>
    </location>
</feature>
<dbReference type="InterPro" id="IPR023365">
    <property type="entry name" value="Sortase_dom-sf"/>
</dbReference>
<keyword evidence="3" id="KW-0472">Membrane</keyword>
<reference evidence="4 5" key="1">
    <citation type="submission" date="2011-02" db="EMBL/GenBank/DDBJ databases">
        <authorList>
            <person name="Nelson K.E."/>
            <person name="Sutton G."/>
            <person name="Torralba M."/>
            <person name="Durkin S."/>
            <person name="Harkins D."/>
            <person name="Montgomery R."/>
            <person name="Ziemer C."/>
            <person name="Klaassens E."/>
            <person name="Ocuiv P."/>
            <person name="Morrison M."/>
        </authorList>
    </citation>
    <scope>NUCLEOTIDE SEQUENCE [LARGE SCALE GENOMIC DNA]</scope>
    <source>
        <strain evidence="4 5">8</strain>
    </source>
</reference>
<evidence type="ECO:0000313" key="5">
    <source>
        <dbReference type="Proteomes" id="UP000004259"/>
    </source>
</evidence>
<evidence type="ECO:0000256" key="3">
    <source>
        <dbReference type="SAM" id="Phobius"/>
    </source>
</evidence>
<dbReference type="SUPFAM" id="SSF63817">
    <property type="entry name" value="Sortase"/>
    <property type="match status" value="1"/>
</dbReference>
<dbReference type="Pfam" id="PF04203">
    <property type="entry name" value="Sortase"/>
    <property type="match status" value="1"/>
</dbReference>
<keyword evidence="5" id="KW-1185">Reference proteome</keyword>
<proteinExistence type="predicted"/>
<organism evidence="4 5">
    <name type="scientific">Ruminococcus albus 8</name>
    <dbReference type="NCBI Taxonomy" id="246199"/>
    <lineage>
        <taxon>Bacteria</taxon>
        <taxon>Bacillati</taxon>
        <taxon>Bacillota</taxon>
        <taxon>Clostridia</taxon>
        <taxon>Eubacteriales</taxon>
        <taxon>Oscillospiraceae</taxon>
        <taxon>Ruminococcus</taxon>
    </lineage>
</organism>
<dbReference type="AlphaFoldDB" id="E9SER3"/>
<feature type="active site" description="Proton donor/acceptor" evidence="2">
    <location>
        <position position="144"/>
    </location>
</feature>
<keyword evidence="3" id="KW-0812">Transmembrane</keyword>
<dbReference type="STRING" id="246199.CUS_5822"/>
<evidence type="ECO:0000256" key="1">
    <source>
        <dbReference type="ARBA" id="ARBA00022801"/>
    </source>
</evidence>
<gene>
    <name evidence="4" type="ORF">CUS_5822</name>
</gene>
<keyword evidence="3" id="KW-1133">Transmembrane helix</keyword>
<dbReference type="Gene3D" id="2.40.260.10">
    <property type="entry name" value="Sortase"/>
    <property type="match status" value="1"/>
</dbReference>
<feature type="transmembrane region" description="Helical" evidence="3">
    <location>
        <begin position="6"/>
        <end position="28"/>
    </location>
</feature>
<dbReference type="EMBL" id="ADKM02000100">
    <property type="protein sequence ID" value="EGC02226.1"/>
    <property type="molecule type" value="Genomic_DNA"/>
</dbReference>
<dbReference type="eggNOG" id="COG3764">
    <property type="taxonomic scope" value="Bacteria"/>
</dbReference>
<comment type="caution">
    <text evidence="4">The sequence shown here is derived from an EMBL/GenBank/DDBJ whole genome shotgun (WGS) entry which is preliminary data.</text>
</comment>
<dbReference type="OrthoDB" id="2328774at2"/>
<evidence type="ECO:0000256" key="2">
    <source>
        <dbReference type="PIRSR" id="PIRSR605754-1"/>
    </source>
</evidence>
<dbReference type="InterPro" id="IPR005754">
    <property type="entry name" value="Sortase"/>
</dbReference>
<protein>
    <submittedName>
        <fullName evidence="4">Sortase family protein</fullName>
    </submittedName>
</protein>
<sequence>MAKRHIIGRVMIVLGAMLIASALLLALYNHFHEAQSKAEMDKVLVQLEDMIPQEPVEDTQEDSPFAVFEREDITEEDTRSEAPIYEEIEPSVDIDGRIYIGLITMPALGQEFPVIRGWSYDDMNIAPCQYSGTRSGRDLIICSHNYAGFFDSLEELKSGDEVIFTDLNGRKFTYEISYTELISGWDGDRMLAGAKKDWDMTLFTCTWSGYSRVTCRCVLKK</sequence>
<evidence type="ECO:0000313" key="4">
    <source>
        <dbReference type="EMBL" id="EGC02226.1"/>
    </source>
</evidence>
<dbReference type="GO" id="GO:0016787">
    <property type="term" value="F:hydrolase activity"/>
    <property type="evidence" value="ECO:0007669"/>
    <property type="project" value="UniProtKB-KW"/>
</dbReference>